<gene>
    <name evidence="2" type="ORF">AMORRO_LOCUS852</name>
</gene>
<evidence type="ECO:0000259" key="1">
    <source>
        <dbReference type="Pfam" id="PF02171"/>
    </source>
</evidence>
<proteinExistence type="predicted"/>
<protein>
    <submittedName>
        <fullName evidence="2">1123_t:CDS:1</fullName>
    </submittedName>
</protein>
<feature type="domain" description="Piwi" evidence="1">
    <location>
        <begin position="12"/>
        <end position="179"/>
    </location>
</feature>
<dbReference type="SUPFAM" id="SSF53098">
    <property type="entry name" value="Ribonuclease H-like"/>
    <property type="match status" value="1"/>
</dbReference>
<dbReference type="OrthoDB" id="10252740at2759"/>
<evidence type="ECO:0000313" key="2">
    <source>
        <dbReference type="EMBL" id="CAG8450118.1"/>
    </source>
</evidence>
<dbReference type="InterPro" id="IPR036397">
    <property type="entry name" value="RNaseH_sf"/>
</dbReference>
<sequence>MENWVGRITRCPSVAAVCASINPEATKYFSRYSINIELANDIIEKICRMVLELMVQRCTAESLEKIIREEVMPVENALKKFKYHKALQNLLLLLLVLVNESDDDPQEKNCKPGTVVDIGIVVPQYFILFLKSHVGPLGTARSTFYHIIYNGNSFKANDMCNILSVKCNLSISHVTPVHYVCHIMKQAKHFIQYEEYLTLSTRGGRSGRGGRDTRGGHCCGRGHGQNIPMRVKNGRALIIKTL</sequence>
<dbReference type="Gene3D" id="3.30.420.10">
    <property type="entry name" value="Ribonuclease H-like superfamily/Ribonuclease H"/>
    <property type="match status" value="1"/>
</dbReference>
<dbReference type="GO" id="GO:0003676">
    <property type="term" value="F:nucleic acid binding"/>
    <property type="evidence" value="ECO:0007669"/>
    <property type="project" value="InterPro"/>
</dbReference>
<dbReference type="InterPro" id="IPR003165">
    <property type="entry name" value="Piwi"/>
</dbReference>
<dbReference type="EMBL" id="CAJVPV010000295">
    <property type="protein sequence ID" value="CAG8450118.1"/>
    <property type="molecule type" value="Genomic_DNA"/>
</dbReference>
<dbReference type="InterPro" id="IPR012337">
    <property type="entry name" value="RNaseH-like_sf"/>
</dbReference>
<dbReference type="Proteomes" id="UP000789342">
    <property type="component" value="Unassembled WGS sequence"/>
</dbReference>
<reference evidence="2" key="1">
    <citation type="submission" date="2021-06" db="EMBL/GenBank/DDBJ databases">
        <authorList>
            <person name="Kallberg Y."/>
            <person name="Tangrot J."/>
            <person name="Rosling A."/>
        </authorList>
    </citation>
    <scope>NUCLEOTIDE SEQUENCE</scope>
    <source>
        <strain evidence="2">CL551</strain>
    </source>
</reference>
<organism evidence="2 3">
    <name type="scientific">Acaulospora morrowiae</name>
    <dbReference type="NCBI Taxonomy" id="94023"/>
    <lineage>
        <taxon>Eukaryota</taxon>
        <taxon>Fungi</taxon>
        <taxon>Fungi incertae sedis</taxon>
        <taxon>Mucoromycota</taxon>
        <taxon>Glomeromycotina</taxon>
        <taxon>Glomeromycetes</taxon>
        <taxon>Diversisporales</taxon>
        <taxon>Acaulosporaceae</taxon>
        <taxon>Acaulospora</taxon>
    </lineage>
</organism>
<dbReference type="Pfam" id="PF02171">
    <property type="entry name" value="Piwi"/>
    <property type="match status" value="1"/>
</dbReference>
<name>A0A9N8VBT3_9GLOM</name>
<dbReference type="PANTHER" id="PTHR22891">
    <property type="entry name" value="EUKARYOTIC TRANSLATION INITIATION FACTOR 2C"/>
    <property type="match status" value="1"/>
</dbReference>
<accession>A0A9N8VBT3</accession>
<comment type="caution">
    <text evidence="2">The sequence shown here is derived from an EMBL/GenBank/DDBJ whole genome shotgun (WGS) entry which is preliminary data.</text>
</comment>
<keyword evidence="3" id="KW-1185">Reference proteome</keyword>
<dbReference type="AlphaFoldDB" id="A0A9N8VBT3"/>
<evidence type="ECO:0000313" key="3">
    <source>
        <dbReference type="Proteomes" id="UP000789342"/>
    </source>
</evidence>